<keyword evidence="4 5" id="KW-0472">Membrane</keyword>
<dbReference type="Pfam" id="PF02674">
    <property type="entry name" value="Colicin_V"/>
    <property type="match status" value="1"/>
</dbReference>
<dbReference type="EMBL" id="BAUW01000032">
    <property type="protein sequence ID" value="GAE45944.1"/>
    <property type="molecule type" value="Genomic_DNA"/>
</dbReference>
<feature type="transmembrane region" description="Helical" evidence="5">
    <location>
        <begin position="40"/>
        <end position="58"/>
    </location>
</feature>
<evidence type="ECO:0000256" key="3">
    <source>
        <dbReference type="ARBA" id="ARBA00022989"/>
    </source>
</evidence>
<protein>
    <submittedName>
        <fullName evidence="6">Possible colicin V production protein</fullName>
    </submittedName>
</protein>
<evidence type="ECO:0000256" key="4">
    <source>
        <dbReference type="ARBA" id="ARBA00023136"/>
    </source>
</evidence>
<dbReference type="AlphaFoldDB" id="W4RQT5"/>
<dbReference type="GO" id="GO:0016020">
    <property type="term" value="C:membrane"/>
    <property type="evidence" value="ECO:0007669"/>
    <property type="project" value="UniProtKB-SubCell"/>
</dbReference>
<dbReference type="GO" id="GO:0009403">
    <property type="term" value="P:toxin biosynthetic process"/>
    <property type="evidence" value="ECO:0007669"/>
    <property type="project" value="InterPro"/>
</dbReference>
<accession>W4RQT5</accession>
<dbReference type="eggNOG" id="COG1286">
    <property type="taxonomic scope" value="Bacteria"/>
</dbReference>
<keyword evidence="2 5" id="KW-0812">Transmembrane</keyword>
<dbReference type="PANTHER" id="PTHR37306">
    <property type="entry name" value="COLICIN V PRODUCTION PROTEIN"/>
    <property type="match status" value="1"/>
</dbReference>
<organism evidence="6 7">
    <name type="scientific">Mesobacillus boroniphilus JCM 21738</name>
    <dbReference type="NCBI Taxonomy" id="1294265"/>
    <lineage>
        <taxon>Bacteria</taxon>
        <taxon>Bacillati</taxon>
        <taxon>Bacillota</taxon>
        <taxon>Bacilli</taxon>
        <taxon>Bacillales</taxon>
        <taxon>Bacillaceae</taxon>
        <taxon>Mesobacillus</taxon>
    </lineage>
</organism>
<evidence type="ECO:0000256" key="1">
    <source>
        <dbReference type="ARBA" id="ARBA00004141"/>
    </source>
</evidence>
<evidence type="ECO:0000313" key="7">
    <source>
        <dbReference type="Proteomes" id="UP000018949"/>
    </source>
</evidence>
<proteinExistence type="predicted"/>
<gene>
    <name evidence="6" type="ORF">JCM21738_2796</name>
</gene>
<sequence>MAYIYYDQLAPKLTLWIPYPNLGSNATLNLLFENANLEDAYYRAIAFAAIFFAVKILLQIIGSMLDFVAHLPILKQLNVWAGGFLGFVEVYLLLFIVLYIAALVPIQTIQGPLNDSILAENIIKNTPVFSQQIKQLWIEYMAA</sequence>
<dbReference type="Proteomes" id="UP000018949">
    <property type="component" value="Unassembled WGS sequence"/>
</dbReference>
<keyword evidence="7" id="KW-1185">Reference proteome</keyword>
<comment type="caution">
    <text evidence="6">The sequence shown here is derived from an EMBL/GenBank/DDBJ whole genome shotgun (WGS) entry which is preliminary data.</text>
</comment>
<evidence type="ECO:0000256" key="5">
    <source>
        <dbReference type="SAM" id="Phobius"/>
    </source>
</evidence>
<evidence type="ECO:0000256" key="2">
    <source>
        <dbReference type="ARBA" id="ARBA00022692"/>
    </source>
</evidence>
<dbReference type="PANTHER" id="PTHR37306:SF1">
    <property type="entry name" value="COLICIN V PRODUCTION PROTEIN"/>
    <property type="match status" value="1"/>
</dbReference>
<evidence type="ECO:0000313" key="6">
    <source>
        <dbReference type="EMBL" id="GAE45944.1"/>
    </source>
</evidence>
<reference evidence="6 7" key="1">
    <citation type="submission" date="2013-12" db="EMBL/GenBank/DDBJ databases">
        <title>NBRP : Genome information of microbial organism related human and environment.</title>
        <authorList>
            <person name="Hattori M."/>
            <person name="Oshima K."/>
            <person name="Inaba H."/>
            <person name="Suda W."/>
            <person name="Sakamoto M."/>
            <person name="Iino T."/>
            <person name="Kitahara M."/>
            <person name="Oshida Y."/>
            <person name="Iida T."/>
            <person name="Kudo T."/>
            <person name="Itoh T."/>
            <person name="Ahmed I."/>
            <person name="Ohkuma M."/>
        </authorList>
    </citation>
    <scope>NUCLEOTIDE SEQUENCE [LARGE SCALE GENOMIC DNA]</scope>
    <source>
        <strain evidence="6 7">JCM 21738</strain>
    </source>
</reference>
<comment type="subcellular location">
    <subcellularLocation>
        <location evidence="1">Membrane</location>
        <topology evidence="1">Multi-pass membrane protein</topology>
    </subcellularLocation>
</comment>
<feature type="transmembrane region" description="Helical" evidence="5">
    <location>
        <begin position="79"/>
        <end position="104"/>
    </location>
</feature>
<keyword evidence="3 5" id="KW-1133">Transmembrane helix</keyword>
<dbReference type="InterPro" id="IPR003825">
    <property type="entry name" value="Colicin-V_CvpA"/>
</dbReference>
<name>W4RQT5_9BACI</name>